<evidence type="ECO:0000259" key="1">
    <source>
        <dbReference type="Pfam" id="PF00296"/>
    </source>
</evidence>
<sequence>MRCGRWLESGGDGRSRHEQLRAIRRIWTDELAEFHGRFIDFDPMYAWPKPVRQPPIFIGGGAPAAKRAIRHGVGWLPAAVSDPAEIPAQLAQLDGHDLPVTVAFAPAEPSLLDGYAAAGVRRVVLSMPTLPESETLHTLDVMRKAVDRYLS</sequence>
<name>A0A6G9YU76_9NOCA</name>
<gene>
    <name evidence="2" type="ORF">F5544_03390</name>
</gene>
<dbReference type="InterPro" id="IPR011251">
    <property type="entry name" value="Luciferase-like_dom"/>
</dbReference>
<accession>A0A6G9YU76</accession>
<dbReference type="SUPFAM" id="SSF51679">
    <property type="entry name" value="Bacterial luciferase-like"/>
    <property type="match status" value="1"/>
</dbReference>
<organism evidence="2 3">
    <name type="scientific">Nocardia arthritidis</name>
    <dbReference type="NCBI Taxonomy" id="228602"/>
    <lineage>
        <taxon>Bacteria</taxon>
        <taxon>Bacillati</taxon>
        <taxon>Actinomycetota</taxon>
        <taxon>Actinomycetes</taxon>
        <taxon>Mycobacteriales</taxon>
        <taxon>Nocardiaceae</taxon>
        <taxon>Nocardia</taxon>
    </lineage>
</organism>
<evidence type="ECO:0000313" key="3">
    <source>
        <dbReference type="Proteomes" id="UP000503540"/>
    </source>
</evidence>
<protein>
    <submittedName>
        <fullName evidence="2">LLM class flavin-dependent oxidoreductase</fullName>
    </submittedName>
</protein>
<dbReference type="KEGG" id="nah:F5544_03390"/>
<proteinExistence type="predicted"/>
<dbReference type="Gene3D" id="3.20.20.30">
    <property type="entry name" value="Luciferase-like domain"/>
    <property type="match status" value="1"/>
</dbReference>
<reference evidence="2 3" key="1">
    <citation type="journal article" date="2019" name="ACS Chem. Biol.">
        <title>Identification and Mobilization of a Cryptic Antibiotic Biosynthesis Gene Locus from a Human-Pathogenic Nocardia Isolate.</title>
        <authorList>
            <person name="Herisse M."/>
            <person name="Ishida K."/>
            <person name="Porter J.L."/>
            <person name="Howden B."/>
            <person name="Hertweck C."/>
            <person name="Stinear T.P."/>
            <person name="Pidot S.J."/>
        </authorList>
    </citation>
    <scope>NUCLEOTIDE SEQUENCE [LARGE SCALE GENOMIC DNA]</scope>
    <source>
        <strain evidence="2 3">AUSMDU00012717</strain>
    </source>
</reference>
<dbReference type="EMBL" id="CP046172">
    <property type="protein sequence ID" value="QIS16889.1"/>
    <property type="molecule type" value="Genomic_DNA"/>
</dbReference>
<dbReference type="Proteomes" id="UP000503540">
    <property type="component" value="Chromosome"/>
</dbReference>
<dbReference type="Pfam" id="PF00296">
    <property type="entry name" value="Bac_luciferase"/>
    <property type="match status" value="1"/>
</dbReference>
<dbReference type="InterPro" id="IPR036661">
    <property type="entry name" value="Luciferase-like_sf"/>
</dbReference>
<dbReference type="GO" id="GO:0016705">
    <property type="term" value="F:oxidoreductase activity, acting on paired donors, with incorporation or reduction of molecular oxygen"/>
    <property type="evidence" value="ECO:0007669"/>
    <property type="project" value="InterPro"/>
</dbReference>
<feature type="domain" description="Luciferase-like" evidence="1">
    <location>
        <begin position="18"/>
        <end position="94"/>
    </location>
</feature>
<evidence type="ECO:0000313" key="2">
    <source>
        <dbReference type="EMBL" id="QIS16889.1"/>
    </source>
</evidence>
<keyword evidence="3" id="KW-1185">Reference proteome</keyword>
<dbReference type="AlphaFoldDB" id="A0A6G9YU76"/>